<reference evidence="2 3" key="1">
    <citation type="submission" date="2019-04" db="EMBL/GenBank/DDBJ databases">
        <title>Fungal friends and foes A comparative genomics study of 23 Aspergillus species from section Flavi.</title>
        <authorList>
            <consortium name="DOE Joint Genome Institute"/>
            <person name="Kjaerbolling I."/>
            <person name="Vesth T.C."/>
            <person name="Frisvad J.C."/>
            <person name="Nybo J.L."/>
            <person name="Theobald S."/>
            <person name="Kildgaard S."/>
            <person name="Petersen T.I."/>
            <person name="Kuo A."/>
            <person name="Sato A."/>
            <person name="Lyhne E.K."/>
            <person name="Kogle M.E."/>
            <person name="Wiebenga A."/>
            <person name="Kun R.S."/>
            <person name="Lubbers R.J."/>
            <person name="Makela M.R."/>
            <person name="Barry K."/>
            <person name="Chovatia M."/>
            <person name="Clum A."/>
            <person name="Daum C."/>
            <person name="Haridas S."/>
            <person name="He G."/>
            <person name="LaButti K."/>
            <person name="Lipzen A."/>
            <person name="Mondo S."/>
            <person name="Pangilinan J."/>
            <person name="Riley R."/>
            <person name="Salamov A."/>
            <person name="Simmons B.A."/>
            <person name="Magnuson J.K."/>
            <person name="Henrissat B."/>
            <person name="Mortensen U.H."/>
            <person name="Larsen T.O."/>
            <person name="De vries R.P."/>
            <person name="Grigoriev I.V."/>
            <person name="Machida M."/>
            <person name="Baker S.E."/>
            <person name="Andersen M.R."/>
        </authorList>
    </citation>
    <scope>NUCLEOTIDE SEQUENCE [LARGE SCALE GENOMIC DNA]</scope>
    <source>
        <strain evidence="2 3">CBS 117635</strain>
    </source>
</reference>
<dbReference type="Proteomes" id="UP000326289">
    <property type="component" value="Unassembled WGS sequence"/>
</dbReference>
<proteinExistence type="predicted"/>
<feature type="transmembrane region" description="Helical" evidence="1">
    <location>
        <begin position="32"/>
        <end position="54"/>
    </location>
</feature>
<dbReference type="EMBL" id="ML732950">
    <property type="protein sequence ID" value="KAB8266608.1"/>
    <property type="molecule type" value="Genomic_DNA"/>
</dbReference>
<sequence>METAKAILFPSPCAFSFFLFPFSFFLFPFSFFLFPFSFFFMCFSFLFCLLSLFFPFLSSIVQFSTMIFDCLINLVGSTSSLASPSTSLLRFLSFLSFSFLFDLPILFAVSCSRCDSCLSSFSFPLFCRRYLTKSFLDFVLF</sequence>
<evidence type="ECO:0000256" key="1">
    <source>
        <dbReference type="SAM" id="Phobius"/>
    </source>
</evidence>
<feature type="transmembrane region" description="Helical" evidence="1">
    <location>
        <begin position="6"/>
        <end position="27"/>
    </location>
</feature>
<keyword evidence="1" id="KW-1133">Transmembrane helix</keyword>
<evidence type="ECO:0000313" key="2">
    <source>
        <dbReference type="EMBL" id="KAB8266608.1"/>
    </source>
</evidence>
<keyword evidence="1" id="KW-0812">Transmembrane</keyword>
<protein>
    <submittedName>
        <fullName evidence="2">Uncharacterized protein</fullName>
    </submittedName>
</protein>
<organism evidence="2 3">
    <name type="scientific">Aspergillus minisclerotigenes</name>
    <dbReference type="NCBI Taxonomy" id="656917"/>
    <lineage>
        <taxon>Eukaryota</taxon>
        <taxon>Fungi</taxon>
        <taxon>Dikarya</taxon>
        <taxon>Ascomycota</taxon>
        <taxon>Pezizomycotina</taxon>
        <taxon>Eurotiomycetes</taxon>
        <taxon>Eurotiomycetidae</taxon>
        <taxon>Eurotiales</taxon>
        <taxon>Aspergillaceae</taxon>
        <taxon>Aspergillus</taxon>
        <taxon>Aspergillus subgen. Circumdati</taxon>
    </lineage>
</organism>
<keyword evidence="1" id="KW-0472">Membrane</keyword>
<name>A0A5N6IJJ7_9EURO</name>
<accession>A0A5N6IJJ7</accession>
<keyword evidence="3" id="KW-1185">Reference proteome</keyword>
<evidence type="ECO:0000313" key="3">
    <source>
        <dbReference type="Proteomes" id="UP000326289"/>
    </source>
</evidence>
<dbReference type="AlphaFoldDB" id="A0A5N6IJJ7"/>
<gene>
    <name evidence="2" type="ORF">BDV30DRAFT_67751</name>
</gene>